<evidence type="ECO:0000256" key="4">
    <source>
        <dbReference type="ARBA" id="ARBA00022989"/>
    </source>
</evidence>
<feature type="transmembrane region" description="Helical" evidence="6">
    <location>
        <begin position="359"/>
        <end position="380"/>
    </location>
</feature>
<keyword evidence="10" id="KW-1185">Reference proteome</keyword>
<accession>A0ABP3WM34</accession>
<feature type="domain" description="ABC3 transporter permease C-terminal" evidence="7">
    <location>
        <begin position="314"/>
        <end position="430"/>
    </location>
</feature>
<gene>
    <name evidence="9" type="ORF">GCM10009114_03530</name>
</gene>
<dbReference type="EMBL" id="BAAAFD010000001">
    <property type="protein sequence ID" value="GAA0852716.1"/>
    <property type="molecule type" value="Genomic_DNA"/>
</dbReference>
<dbReference type="Pfam" id="PF02687">
    <property type="entry name" value="FtsX"/>
    <property type="match status" value="1"/>
</dbReference>
<keyword evidence="5 6" id="KW-0472">Membrane</keyword>
<organism evidence="9 10">
    <name type="scientific">Aliiglaciecola litoralis</name>
    <dbReference type="NCBI Taxonomy" id="582857"/>
    <lineage>
        <taxon>Bacteria</taxon>
        <taxon>Pseudomonadati</taxon>
        <taxon>Pseudomonadota</taxon>
        <taxon>Gammaproteobacteria</taxon>
        <taxon>Alteromonadales</taxon>
        <taxon>Alteromonadaceae</taxon>
        <taxon>Aliiglaciecola</taxon>
    </lineage>
</organism>
<feature type="transmembrane region" description="Helical" evidence="6">
    <location>
        <begin position="21"/>
        <end position="44"/>
    </location>
</feature>
<dbReference type="InterPro" id="IPR025857">
    <property type="entry name" value="MacB_PCD"/>
</dbReference>
<evidence type="ECO:0000256" key="6">
    <source>
        <dbReference type="SAM" id="Phobius"/>
    </source>
</evidence>
<keyword evidence="2" id="KW-1003">Cell membrane</keyword>
<evidence type="ECO:0000259" key="8">
    <source>
        <dbReference type="Pfam" id="PF12704"/>
    </source>
</evidence>
<evidence type="ECO:0000256" key="1">
    <source>
        <dbReference type="ARBA" id="ARBA00004651"/>
    </source>
</evidence>
<sequence>MFTYYLRLAFNSIKRNPILSALMITAIALGIGASMTTITVNYLMSSNPIPHKSEQLYYVQLDSWSPYEAANDQNEPPDQITWTDATNLMKAKQAFRQSAMASTGGVIEPAGQDEKPFMASIRLAFSDFFHLFDTPFLYGSGWSDSADSNREYVVVISKATNERLFGGENSIGRTVRVVGKNFRVVGVLDEWVLVPRFYDVTTGPFHETEEVFMPFYMKQELELTNGGNTNCWKSPEGEGFMAFLQSECVNYQMWVELRNDDERAQYMDFLNNYVTEQKALGRFARPLNNRLSNVMQWMENQEVVADDAQIMMWVSFMFLLVCLLNTIGLLLAKFTGKAAEIGLRRAVGASKTDLFNQHIVETAIIGVVGGILGLGLAYLCLEGIKSLYGEFVQNLVGLDLVMVACAIGLAIVSSILAGLYPTWRACNIAPASQLKSQ</sequence>
<evidence type="ECO:0000256" key="5">
    <source>
        <dbReference type="ARBA" id="ARBA00023136"/>
    </source>
</evidence>
<evidence type="ECO:0000259" key="7">
    <source>
        <dbReference type="Pfam" id="PF02687"/>
    </source>
</evidence>
<evidence type="ECO:0000313" key="10">
    <source>
        <dbReference type="Proteomes" id="UP001500359"/>
    </source>
</evidence>
<evidence type="ECO:0000313" key="9">
    <source>
        <dbReference type="EMBL" id="GAA0852716.1"/>
    </source>
</evidence>
<evidence type="ECO:0000256" key="2">
    <source>
        <dbReference type="ARBA" id="ARBA00022475"/>
    </source>
</evidence>
<dbReference type="Pfam" id="PF12704">
    <property type="entry name" value="MacB_PCD"/>
    <property type="match status" value="1"/>
</dbReference>
<protein>
    <submittedName>
        <fullName evidence="9">ABC transporter permease</fullName>
    </submittedName>
</protein>
<comment type="subcellular location">
    <subcellularLocation>
        <location evidence="1">Cell membrane</location>
        <topology evidence="1">Multi-pass membrane protein</topology>
    </subcellularLocation>
</comment>
<dbReference type="InterPro" id="IPR050250">
    <property type="entry name" value="Macrolide_Exporter_MacB"/>
</dbReference>
<evidence type="ECO:0000256" key="3">
    <source>
        <dbReference type="ARBA" id="ARBA00022692"/>
    </source>
</evidence>
<feature type="transmembrane region" description="Helical" evidence="6">
    <location>
        <begin position="310"/>
        <end position="332"/>
    </location>
</feature>
<proteinExistence type="predicted"/>
<dbReference type="RefSeq" id="WP_343855981.1">
    <property type="nucleotide sequence ID" value="NZ_BAAAFD010000001.1"/>
</dbReference>
<dbReference type="Proteomes" id="UP001500359">
    <property type="component" value="Unassembled WGS sequence"/>
</dbReference>
<name>A0ABP3WM34_9ALTE</name>
<reference evidence="10" key="1">
    <citation type="journal article" date="2019" name="Int. J. Syst. Evol. Microbiol.">
        <title>The Global Catalogue of Microorganisms (GCM) 10K type strain sequencing project: providing services to taxonomists for standard genome sequencing and annotation.</title>
        <authorList>
            <consortium name="The Broad Institute Genomics Platform"/>
            <consortium name="The Broad Institute Genome Sequencing Center for Infectious Disease"/>
            <person name="Wu L."/>
            <person name="Ma J."/>
        </authorList>
    </citation>
    <scope>NUCLEOTIDE SEQUENCE [LARGE SCALE GENOMIC DNA]</scope>
    <source>
        <strain evidence="10">JCM 15896</strain>
    </source>
</reference>
<comment type="caution">
    <text evidence="9">The sequence shown here is derived from an EMBL/GenBank/DDBJ whole genome shotgun (WGS) entry which is preliminary data.</text>
</comment>
<dbReference type="PANTHER" id="PTHR30572">
    <property type="entry name" value="MEMBRANE COMPONENT OF TRANSPORTER-RELATED"/>
    <property type="match status" value="1"/>
</dbReference>
<dbReference type="InterPro" id="IPR003838">
    <property type="entry name" value="ABC3_permease_C"/>
</dbReference>
<dbReference type="PANTHER" id="PTHR30572:SF18">
    <property type="entry name" value="ABC-TYPE MACROLIDE FAMILY EXPORT SYSTEM PERMEASE COMPONENT 2"/>
    <property type="match status" value="1"/>
</dbReference>
<feature type="domain" description="MacB-like periplasmic core" evidence="8">
    <location>
        <begin position="20"/>
        <end position="265"/>
    </location>
</feature>
<keyword evidence="4 6" id="KW-1133">Transmembrane helix</keyword>
<keyword evidence="3 6" id="KW-0812">Transmembrane</keyword>
<feature type="transmembrane region" description="Helical" evidence="6">
    <location>
        <begin position="400"/>
        <end position="420"/>
    </location>
</feature>